<dbReference type="SUPFAM" id="SSF52540">
    <property type="entry name" value="P-loop containing nucleoside triphosphate hydrolases"/>
    <property type="match status" value="1"/>
</dbReference>
<dbReference type="NCBIfam" id="TIGR03743">
    <property type="entry name" value="SXT_TraD"/>
    <property type="match status" value="1"/>
</dbReference>
<dbReference type="EMBL" id="JAPFCC010000001">
    <property type="protein sequence ID" value="MCW7553726.1"/>
    <property type="molecule type" value="Genomic_DNA"/>
</dbReference>
<dbReference type="CDD" id="cd01127">
    <property type="entry name" value="TrwB_TraG_TraD_VirD4"/>
    <property type="match status" value="2"/>
</dbReference>
<feature type="domain" description="TraD/TraG TraM recognition site" evidence="3">
    <location>
        <begin position="466"/>
        <end position="593"/>
    </location>
</feature>
<accession>A0ABT3MWI0</accession>
<comment type="caution">
    <text evidence="4">The sequence shown here is derived from an EMBL/GenBank/DDBJ whole genome shotgun (WGS) entry which is preliminary data.</text>
</comment>
<dbReference type="InterPro" id="IPR032689">
    <property type="entry name" value="TraG-D_C"/>
</dbReference>
<name>A0ABT3MWI0_9GAMM</name>
<dbReference type="PANTHER" id="PTHR30121">
    <property type="entry name" value="UNCHARACTERIZED PROTEIN YJGR-RELATED"/>
    <property type="match status" value="1"/>
</dbReference>
<feature type="compositionally biased region" description="Low complexity" evidence="1">
    <location>
        <begin position="315"/>
        <end position="330"/>
    </location>
</feature>
<dbReference type="PANTHER" id="PTHR30121:SF6">
    <property type="entry name" value="SLR6007 PROTEIN"/>
    <property type="match status" value="1"/>
</dbReference>
<dbReference type="InterPro" id="IPR022458">
    <property type="entry name" value="Conjugative_coupling_TraG/TraD"/>
</dbReference>
<dbReference type="RefSeq" id="WP_262568529.1">
    <property type="nucleotide sequence ID" value="NZ_JAPFCC010000001.1"/>
</dbReference>
<protein>
    <submittedName>
        <fullName evidence="4">Conjugative transfer system coupling protein TraD</fullName>
    </submittedName>
</protein>
<dbReference type="Pfam" id="PF12696">
    <property type="entry name" value="TraG-D_C"/>
    <property type="match status" value="1"/>
</dbReference>
<reference evidence="4 5" key="1">
    <citation type="submission" date="2022-10" db="EMBL/GenBank/DDBJ databases">
        <title>High-quality genome sequences of two octocoral-associated bacteria, Endozoicomonas euniceicola EF212 and Endozoicomonas gorgoniicola PS125.</title>
        <authorList>
            <person name="Chiou Y.-J."/>
            <person name="Chen Y.-H."/>
        </authorList>
    </citation>
    <scope>NUCLEOTIDE SEQUENCE [LARGE SCALE GENOMIC DNA]</scope>
    <source>
        <strain evidence="4 5">PS125</strain>
    </source>
</reference>
<dbReference type="InterPro" id="IPR002789">
    <property type="entry name" value="HerA_central"/>
</dbReference>
<dbReference type="Gene3D" id="3.40.50.300">
    <property type="entry name" value="P-loop containing nucleotide triphosphate hydrolases"/>
    <property type="match status" value="2"/>
</dbReference>
<dbReference type="InterPro" id="IPR027417">
    <property type="entry name" value="P-loop_NTPase"/>
</dbReference>
<evidence type="ECO:0000313" key="4">
    <source>
        <dbReference type="EMBL" id="MCW7553726.1"/>
    </source>
</evidence>
<evidence type="ECO:0000259" key="2">
    <source>
        <dbReference type="Pfam" id="PF01935"/>
    </source>
</evidence>
<dbReference type="Proteomes" id="UP001209854">
    <property type="component" value="Unassembled WGS sequence"/>
</dbReference>
<evidence type="ECO:0000313" key="5">
    <source>
        <dbReference type="Proteomes" id="UP001209854"/>
    </source>
</evidence>
<gene>
    <name evidence="4" type="primary">traD</name>
    <name evidence="4" type="ORF">NX722_14020</name>
</gene>
<feature type="region of interest" description="Disordered" evidence="1">
    <location>
        <begin position="315"/>
        <end position="335"/>
    </location>
</feature>
<dbReference type="Pfam" id="PF01935">
    <property type="entry name" value="DUF87"/>
    <property type="match status" value="1"/>
</dbReference>
<sequence>MLSDQPYLQSWRPVYELSSAVLWFTSMNTALYLSFFSPLPLSGFLATASVCAGMTVLRLGQALPRWQQHRRLKGQSLSFLALNPQQCLKLQQDNEQKGLWLGWGFEWQREHGQKAWDLMKSDNMPAKLQNSMGAHWVHGMADHEQPLFQPLEQVQMHTMVIGVPGSGKTRLFDLLVTQAVLRGEPVIIIDPKGDHDLASHTQRSCELSGQRQRFMKFHPGFPAESVRINLLQHFNRSSELASRIAGLMPSSGNNAPFQAFAQKAVDAVVQGYLLCGQRPTLVLIRQGLESGVTKLLIRALTMVCTQHQAQAEKAVAQQAKQPQPKNQRQPSSKSEQLAKAWINYYRDEIMPEHPCTDVEGLISLFEHDRAHYSKMIATLLPILGMLTGGALADLLSPDPTNINDHRPCTQTTALVEQQKVMYFGLDSLSDPMVGKSIGQLLLADLAAVAGDRYNYSMQEGEKQAKPINLFVDEAAEVLCPQLLSLLNKGRGAKFRCYVATQTLADFEAQLGSEAAAQQFIDNCNHLICLRTQNPETQKFITDKLPPVRYRYFIRNQGVSTDANRPMEFTGNLSEQQLEETGDLFPPQLLGELPNLEYIARLGGGRLLKARIPILTEPQH</sequence>
<evidence type="ECO:0000256" key="1">
    <source>
        <dbReference type="SAM" id="MobiDB-lite"/>
    </source>
</evidence>
<dbReference type="InterPro" id="IPR051162">
    <property type="entry name" value="T4SS_component"/>
</dbReference>
<organism evidence="4 5">
    <name type="scientific">Endozoicomonas gorgoniicola</name>
    <dbReference type="NCBI Taxonomy" id="1234144"/>
    <lineage>
        <taxon>Bacteria</taxon>
        <taxon>Pseudomonadati</taxon>
        <taxon>Pseudomonadota</taxon>
        <taxon>Gammaproteobacteria</taxon>
        <taxon>Oceanospirillales</taxon>
        <taxon>Endozoicomonadaceae</taxon>
        <taxon>Endozoicomonas</taxon>
    </lineage>
</organism>
<proteinExistence type="predicted"/>
<evidence type="ECO:0000259" key="3">
    <source>
        <dbReference type="Pfam" id="PF12696"/>
    </source>
</evidence>
<feature type="domain" description="Helicase HerA central" evidence="2">
    <location>
        <begin position="153"/>
        <end position="200"/>
    </location>
</feature>
<keyword evidence="5" id="KW-1185">Reference proteome</keyword>